<gene>
    <name evidence="1" type="primary">Acey_s0004.g1916</name>
    <name evidence="1" type="ORF">Y032_0004g1916</name>
</gene>
<organism evidence="1 2">
    <name type="scientific">Ancylostoma ceylanicum</name>
    <dbReference type="NCBI Taxonomy" id="53326"/>
    <lineage>
        <taxon>Eukaryota</taxon>
        <taxon>Metazoa</taxon>
        <taxon>Ecdysozoa</taxon>
        <taxon>Nematoda</taxon>
        <taxon>Chromadorea</taxon>
        <taxon>Rhabditida</taxon>
        <taxon>Rhabditina</taxon>
        <taxon>Rhabditomorpha</taxon>
        <taxon>Strongyloidea</taxon>
        <taxon>Ancylostomatidae</taxon>
        <taxon>Ancylostomatinae</taxon>
        <taxon>Ancylostoma</taxon>
    </lineage>
</organism>
<evidence type="ECO:0000313" key="1">
    <source>
        <dbReference type="EMBL" id="EYC31038.1"/>
    </source>
</evidence>
<proteinExistence type="predicted"/>
<evidence type="ECO:0000313" key="2">
    <source>
        <dbReference type="Proteomes" id="UP000024635"/>
    </source>
</evidence>
<reference evidence="2" key="1">
    <citation type="journal article" date="2015" name="Nat. Genet.">
        <title>The genome and transcriptome of the zoonotic hookworm Ancylostoma ceylanicum identify infection-specific gene families.</title>
        <authorList>
            <person name="Schwarz E.M."/>
            <person name="Hu Y."/>
            <person name="Antoshechkin I."/>
            <person name="Miller M.M."/>
            <person name="Sternberg P.W."/>
            <person name="Aroian R.V."/>
        </authorList>
    </citation>
    <scope>NUCLEOTIDE SEQUENCE</scope>
    <source>
        <strain evidence="2">HY135</strain>
    </source>
</reference>
<protein>
    <submittedName>
        <fullName evidence="1">Uncharacterized protein</fullName>
    </submittedName>
</protein>
<accession>A0A016VWE5</accession>
<dbReference type="EMBL" id="JARK01001340">
    <property type="protein sequence ID" value="EYC31038.1"/>
    <property type="molecule type" value="Genomic_DNA"/>
</dbReference>
<dbReference type="AlphaFoldDB" id="A0A016VWE5"/>
<sequence length="68" mass="7511">MYGGLHTVVAEDRDRGTAFLCVSVQQARYFGAPDKQGARAAVPTLVYDRFEFTVFQLLSVLPAPSVEF</sequence>
<comment type="caution">
    <text evidence="1">The sequence shown here is derived from an EMBL/GenBank/DDBJ whole genome shotgun (WGS) entry which is preliminary data.</text>
</comment>
<keyword evidence="2" id="KW-1185">Reference proteome</keyword>
<name>A0A016VWE5_9BILA</name>
<dbReference type="Proteomes" id="UP000024635">
    <property type="component" value="Unassembled WGS sequence"/>
</dbReference>